<sequence>MMKKSRLDSHGKDSGVVILSNKPYKDGPGGSGQYTFKIYHIGSKIPACRVCFTFVRNYGEFLLYRMYESESMDHSRNQSGFAAYFQRVRLKPTKKHGMLIHIRKQGAISKKTMGRLRRLDILLADLDYFMRIAMKMTCSYEWGTLSTLS</sequence>
<dbReference type="GO" id="GO:0008525">
    <property type="term" value="F:phosphatidylcholine transporter activity"/>
    <property type="evidence" value="ECO:0007669"/>
    <property type="project" value="TreeGrafter"/>
</dbReference>
<dbReference type="GO" id="GO:0031210">
    <property type="term" value="F:phosphatidylcholine binding"/>
    <property type="evidence" value="ECO:0007669"/>
    <property type="project" value="TreeGrafter"/>
</dbReference>
<evidence type="ECO:0000313" key="2">
    <source>
        <dbReference type="EMBL" id="EPB69743.1"/>
    </source>
</evidence>
<organism evidence="2 3">
    <name type="scientific">Ancylostoma ceylanicum</name>
    <dbReference type="NCBI Taxonomy" id="53326"/>
    <lineage>
        <taxon>Eukaryota</taxon>
        <taxon>Metazoa</taxon>
        <taxon>Ecdysozoa</taxon>
        <taxon>Nematoda</taxon>
        <taxon>Chromadorea</taxon>
        <taxon>Rhabditida</taxon>
        <taxon>Rhabditina</taxon>
        <taxon>Rhabditomorpha</taxon>
        <taxon>Strongyloidea</taxon>
        <taxon>Ancylostomatidae</taxon>
        <taxon>Ancylostomatinae</taxon>
        <taxon>Ancylostoma</taxon>
    </lineage>
</organism>
<dbReference type="AlphaFoldDB" id="A0A0D6LEW4"/>
<keyword evidence="3" id="KW-1185">Reference proteome</keyword>
<evidence type="ECO:0000259" key="1">
    <source>
        <dbReference type="Pfam" id="PF02121"/>
    </source>
</evidence>
<dbReference type="InterPro" id="IPR055261">
    <property type="entry name" value="PI_transfer_N"/>
</dbReference>
<evidence type="ECO:0000313" key="3">
    <source>
        <dbReference type="Proteomes" id="UP000054495"/>
    </source>
</evidence>
<dbReference type="GO" id="GO:0008526">
    <property type="term" value="F:phosphatidylinositol transfer activity"/>
    <property type="evidence" value="ECO:0007669"/>
    <property type="project" value="TreeGrafter"/>
</dbReference>
<dbReference type="GO" id="GO:0035091">
    <property type="term" value="F:phosphatidylinositol binding"/>
    <property type="evidence" value="ECO:0007669"/>
    <property type="project" value="TreeGrafter"/>
</dbReference>
<dbReference type="SUPFAM" id="SSF55961">
    <property type="entry name" value="Bet v1-like"/>
    <property type="match status" value="1"/>
</dbReference>
<dbReference type="Proteomes" id="UP000054495">
    <property type="component" value="Unassembled WGS sequence"/>
</dbReference>
<feature type="domain" description="Phosphatidylinositol transfer protein N-terminal" evidence="1">
    <location>
        <begin position="2"/>
        <end position="47"/>
    </location>
</feature>
<dbReference type="EMBL" id="KE125258">
    <property type="protein sequence ID" value="EPB69743.1"/>
    <property type="molecule type" value="Genomic_DNA"/>
</dbReference>
<dbReference type="GO" id="GO:0005737">
    <property type="term" value="C:cytoplasm"/>
    <property type="evidence" value="ECO:0007669"/>
    <property type="project" value="TreeGrafter"/>
</dbReference>
<accession>A0A0D6LEW4</accession>
<protein>
    <submittedName>
        <fullName evidence="2">Phosphatidylinositol transfer protein</fullName>
    </submittedName>
</protein>
<proteinExistence type="predicted"/>
<dbReference type="InterPro" id="IPR001666">
    <property type="entry name" value="PI_transfer"/>
</dbReference>
<dbReference type="PANTHER" id="PTHR10658:SF81">
    <property type="entry name" value="PROTEIN RETINAL DEGENERATION B"/>
    <property type="match status" value="1"/>
</dbReference>
<dbReference type="Pfam" id="PF02121">
    <property type="entry name" value="IP_trans"/>
    <property type="match status" value="1"/>
</dbReference>
<dbReference type="PANTHER" id="PTHR10658">
    <property type="entry name" value="PHOSPHATIDYLINOSITOL TRANSFER PROTEIN"/>
    <property type="match status" value="1"/>
</dbReference>
<reference evidence="2 3" key="1">
    <citation type="submission" date="2013-05" db="EMBL/GenBank/DDBJ databases">
        <title>Draft genome of the parasitic nematode Anyclostoma ceylanicum.</title>
        <authorList>
            <person name="Mitreva M."/>
        </authorList>
    </citation>
    <scope>NUCLEOTIDE SEQUENCE [LARGE SCALE GENOMIC DNA]</scope>
</reference>
<name>A0A0D6LEW4_9BILA</name>
<gene>
    <name evidence="2" type="ORF">ANCCEY_11177</name>
</gene>
<dbReference type="InterPro" id="IPR023393">
    <property type="entry name" value="START-like_dom_sf"/>
</dbReference>
<dbReference type="Gene3D" id="3.30.530.20">
    <property type="match status" value="1"/>
</dbReference>